<sequence>MGKRKKKQNTNTPRHKRLNRPRRLDAAKHWIPKYPGKNLVNGYSKHFAVNKLCAVRELEMIGYNFDDNYKQKLKDAELQKQIQTERRKEAKRQQFEEELWEDSDETFAFIAGYTDSGAPYGITWEEWNEEIIPKKESRTKPNKEIRINIHDDDLPF</sequence>
<protein>
    <submittedName>
        <fullName evidence="2">Uncharacterized protein</fullName>
    </submittedName>
</protein>
<reference evidence="2 3" key="1">
    <citation type="journal article" date="2015" name="Antonie Van Leeuwenhoek">
        <title>Oceanobacillus bengalensis sp. nov., a bacterium isolated from seawater of the Bay of Bengal.</title>
        <authorList>
            <person name="Yongchang O."/>
            <person name="Xiang W."/>
            <person name="Wang G."/>
        </authorList>
    </citation>
    <scope>NUCLEOTIDE SEQUENCE [LARGE SCALE GENOMIC DNA]</scope>
    <source>
        <strain evidence="2 3">MCCC 1K00260</strain>
    </source>
</reference>
<proteinExistence type="predicted"/>
<comment type="caution">
    <text evidence="2">The sequence shown here is derived from an EMBL/GenBank/DDBJ whole genome shotgun (WGS) entry which is preliminary data.</text>
</comment>
<feature type="region of interest" description="Disordered" evidence="1">
    <location>
        <begin position="1"/>
        <end position="23"/>
    </location>
</feature>
<organism evidence="2 3">
    <name type="scientific">Oceanobacillus bengalensis</name>
    <dbReference type="NCBI Taxonomy" id="1435466"/>
    <lineage>
        <taxon>Bacteria</taxon>
        <taxon>Bacillati</taxon>
        <taxon>Bacillota</taxon>
        <taxon>Bacilli</taxon>
        <taxon>Bacillales</taxon>
        <taxon>Bacillaceae</taxon>
        <taxon>Oceanobacillus</taxon>
    </lineage>
</organism>
<keyword evidence="3" id="KW-1185">Reference proteome</keyword>
<accession>A0A494Z6J1</accession>
<name>A0A494Z6J1_9BACI</name>
<feature type="compositionally biased region" description="Basic residues" evidence="1">
    <location>
        <begin position="1"/>
        <end position="21"/>
    </location>
</feature>
<gene>
    <name evidence="2" type="ORF">D8M05_01865</name>
</gene>
<evidence type="ECO:0000313" key="3">
    <source>
        <dbReference type="Proteomes" id="UP000281813"/>
    </source>
</evidence>
<dbReference type="EMBL" id="RBZO01000002">
    <property type="protein sequence ID" value="RKQ18173.1"/>
    <property type="molecule type" value="Genomic_DNA"/>
</dbReference>
<dbReference type="OrthoDB" id="367880at2"/>
<dbReference type="RefSeq" id="WP_121128083.1">
    <property type="nucleotide sequence ID" value="NZ_JBHUFK010000006.1"/>
</dbReference>
<evidence type="ECO:0000313" key="2">
    <source>
        <dbReference type="EMBL" id="RKQ18173.1"/>
    </source>
</evidence>
<evidence type="ECO:0000256" key="1">
    <source>
        <dbReference type="SAM" id="MobiDB-lite"/>
    </source>
</evidence>
<dbReference type="Proteomes" id="UP000281813">
    <property type="component" value="Unassembled WGS sequence"/>
</dbReference>
<dbReference type="AlphaFoldDB" id="A0A494Z6J1"/>